<proteinExistence type="predicted"/>
<accession>A0ABX4BPU6</accession>
<comment type="caution">
    <text evidence="1">The sequence shown here is derived from an EMBL/GenBank/DDBJ whole genome shotgun (WGS) entry which is preliminary data.</text>
</comment>
<keyword evidence="2" id="KW-1185">Reference proteome</keyword>
<reference evidence="1 2" key="1">
    <citation type="submission" date="2016-11" db="EMBL/GenBank/DDBJ databases">
        <title>Whole genomes of Flavobacteriaceae.</title>
        <authorList>
            <person name="Stine C."/>
            <person name="Li C."/>
            <person name="Tadesse D."/>
        </authorList>
    </citation>
    <scope>NUCLEOTIDE SEQUENCE [LARGE SCALE GENOMIC DNA]</scope>
    <source>
        <strain evidence="1 2">DSM 15937</strain>
    </source>
</reference>
<gene>
    <name evidence="1" type="ORF">B0A65_13885</name>
</gene>
<evidence type="ECO:0000313" key="2">
    <source>
        <dbReference type="Proteomes" id="UP000198382"/>
    </source>
</evidence>
<sequence>MFQSIIVYLKSNREVIMSIVLENKGIQTDYFYVPPFVLQEGEVVVLFLYNGGYYYDTEVFLRDIFCGKIKHENVILNRKMSFVDYFRRSYFRDTFFPLTVGRYLKKNADLKSPFSNKIYEDECIKKETKIEKLPGTLRKLLSLYVTLSKTKDIVFDLAGLDPQGAEFTFKIVKDAVKEGGSAILLDHFEDMKDHASKYIEVEWNKDMLPPLKEFKLNLYKK</sequence>
<evidence type="ECO:0000313" key="1">
    <source>
        <dbReference type="EMBL" id="OXA78249.1"/>
    </source>
</evidence>
<organism evidence="1 2">
    <name type="scientific">Flavobacterium frigidimaris</name>
    <dbReference type="NCBI Taxonomy" id="262320"/>
    <lineage>
        <taxon>Bacteria</taxon>
        <taxon>Pseudomonadati</taxon>
        <taxon>Bacteroidota</taxon>
        <taxon>Flavobacteriia</taxon>
        <taxon>Flavobacteriales</taxon>
        <taxon>Flavobacteriaceae</taxon>
        <taxon>Flavobacterium</taxon>
    </lineage>
</organism>
<dbReference type="EMBL" id="MUGV01000022">
    <property type="protein sequence ID" value="OXA78249.1"/>
    <property type="molecule type" value="Genomic_DNA"/>
</dbReference>
<dbReference type="Proteomes" id="UP000198382">
    <property type="component" value="Unassembled WGS sequence"/>
</dbReference>
<protein>
    <submittedName>
        <fullName evidence="1">Uncharacterized protein</fullName>
    </submittedName>
</protein>
<name>A0ABX4BPU6_FLAFR</name>